<keyword evidence="1" id="KW-0285">Flavoprotein</keyword>
<feature type="domain" description="HpaB/PvcC/4-BUDH N-terminal" evidence="5">
    <location>
        <begin position="18"/>
        <end position="281"/>
    </location>
</feature>
<dbReference type="Pfam" id="PF11794">
    <property type="entry name" value="HpaB_N"/>
    <property type="match status" value="1"/>
</dbReference>
<dbReference type="InterPro" id="IPR036250">
    <property type="entry name" value="AcylCo_DH-like_C"/>
</dbReference>
<evidence type="ECO:0000256" key="3">
    <source>
        <dbReference type="ARBA" id="ARBA00023002"/>
    </source>
</evidence>
<feature type="domain" description="HpaB/PvcC/4-BUDH C-terminal" evidence="4">
    <location>
        <begin position="295"/>
        <end position="489"/>
    </location>
</feature>
<keyword evidence="3" id="KW-0560">Oxidoreductase</keyword>
<dbReference type="Gene3D" id="1.10.3140.10">
    <property type="entry name" value="4-hydroxybutyryl-coa dehydratase, domain 1"/>
    <property type="match status" value="1"/>
</dbReference>
<dbReference type="InterPro" id="IPR004925">
    <property type="entry name" value="HpaB/PvcC/4-BUDH"/>
</dbReference>
<dbReference type="InterPro" id="IPR046373">
    <property type="entry name" value="Acyl-CoA_Oxase/DH_mid-dom_sf"/>
</dbReference>
<evidence type="ECO:0000313" key="6">
    <source>
        <dbReference type="EMBL" id="MFC0582908.1"/>
    </source>
</evidence>
<organism evidence="6 7">
    <name type="scientific">Micrococcoides hystricis</name>
    <dbReference type="NCBI Taxonomy" id="1572761"/>
    <lineage>
        <taxon>Bacteria</taxon>
        <taxon>Bacillati</taxon>
        <taxon>Actinomycetota</taxon>
        <taxon>Actinomycetes</taxon>
        <taxon>Micrococcales</taxon>
        <taxon>Micrococcaceae</taxon>
        <taxon>Micrococcoides</taxon>
    </lineage>
</organism>
<reference evidence="6 7" key="1">
    <citation type="submission" date="2024-09" db="EMBL/GenBank/DDBJ databases">
        <authorList>
            <person name="Sun Q."/>
            <person name="Mori K."/>
        </authorList>
    </citation>
    <scope>NUCLEOTIDE SEQUENCE [LARGE SCALE GENOMIC DNA]</scope>
    <source>
        <strain evidence="6 7">NCAIM B.02604</strain>
    </source>
</reference>
<name>A0ABV6PCS5_9MICC</name>
<evidence type="ECO:0000313" key="7">
    <source>
        <dbReference type="Proteomes" id="UP001589862"/>
    </source>
</evidence>
<dbReference type="EMBL" id="JBHLUB010000032">
    <property type="protein sequence ID" value="MFC0582908.1"/>
    <property type="molecule type" value="Genomic_DNA"/>
</dbReference>
<keyword evidence="2" id="KW-0274">FAD</keyword>
<evidence type="ECO:0000259" key="4">
    <source>
        <dbReference type="Pfam" id="PF03241"/>
    </source>
</evidence>
<dbReference type="InterPro" id="IPR024719">
    <property type="entry name" value="HpaB/PvcC/4-BUDH_C"/>
</dbReference>
<proteinExistence type="predicted"/>
<gene>
    <name evidence="6" type="ORF">ACFFFR_11065</name>
</gene>
<dbReference type="Pfam" id="PF03241">
    <property type="entry name" value="HpaB"/>
    <property type="match status" value="1"/>
</dbReference>
<comment type="caution">
    <text evidence="6">The sequence shown here is derived from an EMBL/GenBank/DDBJ whole genome shotgun (WGS) entry which is preliminary data.</text>
</comment>
<keyword evidence="7" id="KW-1185">Reference proteome</keyword>
<evidence type="ECO:0000259" key="5">
    <source>
        <dbReference type="Pfam" id="PF11794"/>
    </source>
</evidence>
<sequence length="518" mass="58642">MAETASEKKYNKDYIPFTGEEYLESLRDDREVWIYGERVDDITEHPAFRNSARMIARMYDALHDPETKDILTTDTEWGGFTHRFYRAPSTLEEQVAQRDAIAEWQKIAWGWMGRSPDYKGCFLGTLGANAEFYRGYEDNARAWYRKAQERTLYINHAIMNPPVDRNLGAEAGKDVFVRVTKETDGGIYVTGAKVVATGSALTHYTFIGHVGPVAMKDPAYSPVFIMPTNAKGVKLICRTSNEYRAGVLGSPFDYPLSSRLDENDAILVMDNVFIPWEDVFIYNDLEQAARYNIHSGYLERASMHGCTRFAVKMDFLVGMLSKALKVTGANEFHGVKSQLGEVIAWRNTFWALSDAMAKSAVEWKGGMIQPDSQHAGAYRVMNQLAMPKIKNIIEQVVASGLIYLNSHADDFNTPEMRKYLDLYARGSNGIDSVERVKVMKMLWDAIGTEFGARHELYEINYIGSNDVTRQTNLFSAMGNGTLEYCENFAQSAMDEYDLDGWTVDDLFNPDDISVLNKK</sequence>
<dbReference type="SUPFAM" id="SSF56645">
    <property type="entry name" value="Acyl-CoA dehydrogenase NM domain-like"/>
    <property type="match status" value="1"/>
</dbReference>
<accession>A0ABV6PCS5</accession>
<dbReference type="Proteomes" id="UP001589862">
    <property type="component" value="Unassembled WGS sequence"/>
</dbReference>
<dbReference type="InterPro" id="IPR024677">
    <property type="entry name" value="HpaB/PvcC"/>
</dbReference>
<dbReference type="PANTHER" id="PTHR36117:SF3">
    <property type="entry name" value="4-HYDROXYPHENYLACETATE 3-MONOOXYGENASE-RELATED"/>
    <property type="match status" value="1"/>
</dbReference>
<protein>
    <submittedName>
        <fullName evidence="6">4-hydroxyphenylacetate 3-hydroxylase N-terminal domain-containing protein</fullName>
    </submittedName>
</protein>
<dbReference type="SUPFAM" id="SSF47203">
    <property type="entry name" value="Acyl-CoA dehydrogenase C-terminal domain-like"/>
    <property type="match status" value="1"/>
</dbReference>
<dbReference type="InterPro" id="IPR009100">
    <property type="entry name" value="AcylCoA_DH/oxidase_NM_dom_sf"/>
</dbReference>
<dbReference type="PANTHER" id="PTHR36117">
    <property type="entry name" value="4-HYDROXYPHENYLACETATE 3-MONOOXYGENASE-RELATED"/>
    <property type="match status" value="1"/>
</dbReference>
<dbReference type="RefSeq" id="WP_377460442.1">
    <property type="nucleotide sequence ID" value="NZ_JBHLUB010000032.1"/>
</dbReference>
<dbReference type="PIRSF" id="PIRSF500125">
    <property type="entry name" value="4_HPA_large"/>
    <property type="match status" value="1"/>
</dbReference>
<evidence type="ECO:0000256" key="1">
    <source>
        <dbReference type="ARBA" id="ARBA00022630"/>
    </source>
</evidence>
<dbReference type="Gene3D" id="2.40.110.10">
    <property type="entry name" value="Butyryl-CoA Dehydrogenase, subunit A, domain 2"/>
    <property type="match status" value="1"/>
</dbReference>
<dbReference type="PIRSF" id="PIRSF000331">
    <property type="entry name" value="HpaA_HpaB"/>
    <property type="match status" value="1"/>
</dbReference>
<dbReference type="InterPro" id="IPR024674">
    <property type="entry name" value="HpaB/PvcC/4-BUDH_N"/>
</dbReference>
<evidence type="ECO:0000256" key="2">
    <source>
        <dbReference type="ARBA" id="ARBA00022827"/>
    </source>
</evidence>
<dbReference type="Gene3D" id="1.20.140.10">
    <property type="entry name" value="Butyryl-CoA Dehydrogenase, subunit A, domain 3"/>
    <property type="match status" value="1"/>
</dbReference>